<dbReference type="EMBL" id="MUZQ01000034">
    <property type="protein sequence ID" value="OWK61946.1"/>
    <property type="molecule type" value="Genomic_DNA"/>
</dbReference>
<name>A0A218V7M5_9PASE</name>
<evidence type="ECO:0000313" key="5">
    <source>
        <dbReference type="Proteomes" id="UP000197619"/>
    </source>
</evidence>
<keyword evidence="2" id="KW-0812">Transmembrane</keyword>
<gene>
    <name evidence="4" type="ORF">RLOC_00007206</name>
</gene>
<comment type="caution">
    <text evidence="4">The sequence shown here is derived from an EMBL/GenBank/DDBJ whole genome shotgun (WGS) entry which is preliminary data.</text>
</comment>
<dbReference type="PANTHER" id="PTHR31980:SF1">
    <property type="entry name" value="PROTEIN FAM220A"/>
    <property type="match status" value="1"/>
</dbReference>
<evidence type="ECO:0000256" key="1">
    <source>
        <dbReference type="SAM" id="MobiDB-lite"/>
    </source>
</evidence>
<accession>A0A218V7M5</accession>
<evidence type="ECO:0000259" key="3">
    <source>
        <dbReference type="Pfam" id="PF15487"/>
    </source>
</evidence>
<evidence type="ECO:0000256" key="2">
    <source>
        <dbReference type="SAM" id="Phobius"/>
    </source>
</evidence>
<dbReference type="Pfam" id="PF15487">
    <property type="entry name" value="FAM220"/>
    <property type="match status" value="1"/>
</dbReference>
<keyword evidence="2" id="KW-0472">Membrane</keyword>
<dbReference type="Proteomes" id="UP000197619">
    <property type="component" value="Unassembled WGS sequence"/>
</dbReference>
<proteinExistence type="predicted"/>
<keyword evidence="2" id="KW-1133">Transmembrane helix</keyword>
<dbReference type="PANTHER" id="PTHR31980">
    <property type="entry name" value="PROTEIN FAM220A"/>
    <property type="match status" value="1"/>
</dbReference>
<feature type="compositionally biased region" description="Basic and acidic residues" evidence="1">
    <location>
        <begin position="1"/>
        <end position="20"/>
    </location>
</feature>
<keyword evidence="5" id="KW-1185">Reference proteome</keyword>
<protein>
    <recommendedName>
        <fullName evidence="3">SIPAR domain-containing protein</fullName>
    </recommendedName>
</protein>
<organism evidence="4 5">
    <name type="scientific">Lonchura striata</name>
    <name type="common">white-rumped munia</name>
    <dbReference type="NCBI Taxonomy" id="40157"/>
    <lineage>
        <taxon>Eukaryota</taxon>
        <taxon>Metazoa</taxon>
        <taxon>Chordata</taxon>
        <taxon>Craniata</taxon>
        <taxon>Vertebrata</taxon>
        <taxon>Euteleostomi</taxon>
        <taxon>Archelosauria</taxon>
        <taxon>Archosauria</taxon>
        <taxon>Dinosauria</taxon>
        <taxon>Saurischia</taxon>
        <taxon>Theropoda</taxon>
        <taxon>Coelurosauria</taxon>
        <taxon>Aves</taxon>
        <taxon>Neognathae</taxon>
        <taxon>Neoaves</taxon>
        <taxon>Telluraves</taxon>
        <taxon>Australaves</taxon>
        <taxon>Passeriformes</taxon>
        <taxon>Passeroidea</taxon>
        <taxon>Estrildidae</taxon>
        <taxon>Estrildinae</taxon>
        <taxon>Lonchura</taxon>
    </lineage>
</organism>
<evidence type="ECO:0000313" key="4">
    <source>
        <dbReference type="EMBL" id="OWK61946.1"/>
    </source>
</evidence>
<feature type="domain" description="SIPAR" evidence="3">
    <location>
        <begin position="36"/>
        <end position="249"/>
    </location>
</feature>
<reference evidence="4 5" key="1">
    <citation type="submission" date="2017-05" db="EMBL/GenBank/DDBJ databases">
        <title>Genome of assembly of the Bengalese finch, Lonchura striata domestica.</title>
        <authorList>
            <person name="Colquitt B.M."/>
            <person name="Brainard M.S."/>
        </authorList>
    </citation>
    <scope>NUCLEOTIDE SEQUENCE [LARGE SCALE GENOMIC DNA]</scope>
    <source>
        <strain evidence="4">White83orange57</strain>
    </source>
</reference>
<dbReference type="InterPro" id="IPR040355">
    <property type="entry name" value="FAM220A"/>
</dbReference>
<feature type="region of interest" description="Disordered" evidence="1">
    <location>
        <begin position="1"/>
        <end position="21"/>
    </location>
</feature>
<sequence length="262" mass="29071">MKEEDFIQKRGCDDGPDQHKPAAHLTHVHSMLDSSQNHSSSLQELYNTRNSSLFNTIPLSSVGKEMPLSFSESAGTNSNAAAPWKDSFHLHFSSGKDNLNRVSHCIGGISVTGCLEEACSISGDFSSDCPGDNFVCFAQFWLGNLQYNKNLWFLELEMSSSKENELQFVFFKTLEFGGLPDSCYNPVASLNNSASGLSNNQKPCILFYCLKLVSSEQTLGYEQMLMNIQYVANNFHIIQLVISVLAFALAGLWYAVVKGKKY</sequence>
<dbReference type="AlphaFoldDB" id="A0A218V7M5"/>
<dbReference type="InterPro" id="IPR029155">
    <property type="entry name" value="SIPAR"/>
</dbReference>
<feature type="transmembrane region" description="Helical" evidence="2">
    <location>
        <begin position="237"/>
        <end position="257"/>
    </location>
</feature>